<dbReference type="AlphaFoldDB" id="A0A841H3M1"/>
<comment type="caution">
    <text evidence="1">The sequence shown here is derived from an EMBL/GenBank/DDBJ whole genome shotgun (WGS) entry which is preliminary data.</text>
</comment>
<reference evidence="1 2" key="1">
    <citation type="submission" date="2020-08" db="EMBL/GenBank/DDBJ databases">
        <title>Genomic Encyclopedia of Type Strains, Phase IV (KMG-IV): sequencing the most valuable type-strain genomes for metagenomic binning, comparative biology and taxonomic classification.</title>
        <authorList>
            <person name="Goeker M."/>
        </authorList>
    </citation>
    <scope>NUCLEOTIDE SEQUENCE [LARGE SCALE GENOMIC DNA]</scope>
    <source>
        <strain evidence="1 2">DSM 29007</strain>
    </source>
</reference>
<dbReference type="Proteomes" id="UP000582837">
    <property type="component" value="Unassembled WGS sequence"/>
</dbReference>
<evidence type="ECO:0000313" key="1">
    <source>
        <dbReference type="EMBL" id="MBB6072552.1"/>
    </source>
</evidence>
<keyword evidence="2" id="KW-1185">Reference proteome</keyword>
<name>A0A841H3M1_9BACT</name>
<dbReference type="EMBL" id="JACHIA010000016">
    <property type="protein sequence ID" value="MBB6072552.1"/>
    <property type="molecule type" value="Genomic_DNA"/>
</dbReference>
<accession>A0A841H3M1</accession>
<organism evidence="1 2">
    <name type="scientific">Longimicrobium terrae</name>
    <dbReference type="NCBI Taxonomy" id="1639882"/>
    <lineage>
        <taxon>Bacteria</taxon>
        <taxon>Pseudomonadati</taxon>
        <taxon>Gemmatimonadota</taxon>
        <taxon>Longimicrobiia</taxon>
        <taxon>Longimicrobiales</taxon>
        <taxon>Longimicrobiaceae</taxon>
        <taxon>Longimicrobium</taxon>
    </lineage>
</organism>
<protein>
    <submittedName>
        <fullName evidence="1">Uncharacterized protein</fullName>
    </submittedName>
</protein>
<evidence type="ECO:0000313" key="2">
    <source>
        <dbReference type="Proteomes" id="UP000582837"/>
    </source>
</evidence>
<proteinExistence type="predicted"/>
<sequence length="29" mass="3191">MEPVIHPFRLTMTGPRATIIARPSLGSIQ</sequence>
<gene>
    <name evidence="1" type="ORF">HNQ61_004215</name>
</gene>